<proteinExistence type="inferred from homology"/>
<dbReference type="NCBIfam" id="NF004863">
    <property type="entry name" value="PRK06223.1"/>
    <property type="match status" value="1"/>
</dbReference>
<comment type="function">
    <text evidence="6">Catalyzes the reversible oxidation of malate to oxaloacetate.</text>
</comment>
<reference evidence="12 15" key="2">
    <citation type="submission" date="2021-01" db="EMBL/GenBank/DDBJ databases">
        <title>FDA dAtabase for Regulatory Grade micrObial Sequences (FDA-ARGOS): Supporting development and validation of Infectious Disease Dx tests.</title>
        <authorList>
            <person name="Sproer C."/>
            <person name="Gronow S."/>
            <person name="Severitt S."/>
            <person name="Schroder I."/>
            <person name="Tallon L."/>
            <person name="Sadzewicz L."/>
            <person name="Zhao X."/>
            <person name="Boylan J."/>
            <person name="Ott S."/>
            <person name="Bowen H."/>
            <person name="Vavikolanu K."/>
            <person name="Mehta A."/>
            <person name="Aluvathingal J."/>
            <person name="Nadendla S."/>
            <person name="Lowell S."/>
            <person name="Myers T."/>
            <person name="Yan Y."/>
            <person name="Sichtig H."/>
        </authorList>
    </citation>
    <scope>NUCLEOTIDE SEQUENCE [LARGE SCALE GENOMIC DNA]</scope>
    <source>
        <strain evidence="12 15">FDAARGOS_1148</strain>
    </source>
</reference>
<dbReference type="PIRSF" id="PIRSF000102">
    <property type="entry name" value="Lac_mal_DH"/>
    <property type="match status" value="1"/>
</dbReference>
<comment type="similarity">
    <text evidence="6">Belongs to the LDH/MDH superfamily. MDH type 3 family.</text>
</comment>
<comment type="catalytic activity">
    <reaction evidence="5">
        <text>(S)-lactate + NAD(+) = pyruvate + NADH + H(+)</text>
        <dbReference type="Rhea" id="RHEA:23444"/>
        <dbReference type="ChEBI" id="CHEBI:15361"/>
        <dbReference type="ChEBI" id="CHEBI:15378"/>
        <dbReference type="ChEBI" id="CHEBI:16651"/>
        <dbReference type="ChEBI" id="CHEBI:57540"/>
        <dbReference type="ChEBI" id="CHEBI:57945"/>
        <dbReference type="EC" id="1.1.1.27"/>
    </reaction>
</comment>
<dbReference type="NCBIfam" id="TIGR01763">
    <property type="entry name" value="MalateDH_bact"/>
    <property type="match status" value="1"/>
</dbReference>
<feature type="binding site" evidence="6 8">
    <location>
        <position position="91"/>
    </location>
    <ligand>
        <name>substrate</name>
    </ligand>
</feature>
<evidence type="ECO:0000259" key="10">
    <source>
        <dbReference type="Pfam" id="PF00056"/>
    </source>
</evidence>
<dbReference type="GO" id="GO:0006089">
    <property type="term" value="P:lactate metabolic process"/>
    <property type="evidence" value="ECO:0007669"/>
    <property type="project" value="TreeGrafter"/>
</dbReference>
<feature type="binding site" evidence="6 8">
    <location>
        <position position="123"/>
    </location>
    <ligand>
        <name>substrate</name>
    </ligand>
</feature>
<feature type="binding site" evidence="6 9">
    <location>
        <position position="98"/>
    </location>
    <ligand>
        <name>NAD(+)</name>
        <dbReference type="ChEBI" id="CHEBI:57540"/>
    </ligand>
</feature>
<name>A0A143PB70_9STAP</name>
<dbReference type="Pfam" id="PF02866">
    <property type="entry name" value="Ldh_1_C"/>
    <property type="match status" value="1"/>
</dbReference>
<dbReference type="InterPro" id="IPR022383">
    <property type="entry name" value="Lactate/malate_DH_C"/>
</dbReference>
<dbReference type="EC" id="1.1.1.37" evidence="6"/>
<keyword evidence="2 6" id="KW-0816">Tricarboxylic acid cycle</keyword>
<dbReference type="GO" id="GO:0030060">
    <property type="term" value="F:L-malate dehydrogenase (NAD+) activity"/>
    <property type="evidence" value="ECO:0007669"/>
    <property type="project" value="UniProtKB-UniRule"/>
</dbReference>
<organism evidence="13 14">
    <name type="scientific">Staphylococcus condimenti</name>
    <dbReference type="NCBI Taxonomy" id="70255"/>
    <lineage>
        <taxon>Bacteria</taxon>
        <taxon>Bacillati</taxon>
        <taxon>Bacillota</taxon>
        <taxon>Bacilli</taxon>
        <taxon>Bacillales</taxon>
        <taxon>Staphylococcaceae</taxon>
        <taxon>Staphylococcus</taxon>
    </lineage>
</organism>
<dbReference type="InterPro" id="IPR001236">
    <property type="entry name" value="Lactate/malate_DH_N"/>
</dbReference>
<evidence type="ECO:0000256" key="1">
    <source>
        <dbReference type="ARBA" id="ARBA00006054"/>
    </source>
</evidence>
<dbReference type="FunFam" id="3.90.110.10:FF:000004">
    <property type="entry name" value="Malate dehydrogenase"/>
    <property type="match status" value="1"/>
</dbReference>
<comment type="caution">
    <text evidence="6">Lacks conserved residue(s) required for the propagation of feature annotation.</text>
</comment>
<dbReference type="GO" id="GO:0006099">
    <property type="term" value="P:tricarboxylic acid cycle"/>
    <property type="evidence" value="ECO:0007669"/>
    <property type="project" value="UniProtKB-UniRule"/>
</dbReference>
<feature type="binding site" evidence="6 9">
    <location>
        <begin position="10"/>
        <end position="15"/>
    </location>
    <ligand>
        <name>NAD(+)</name>
        <dbReference type="ChEBI" id="CHEBI:57540"/>
    </ligand>
</feature>
<evidence type="ECO:0000313" key="15">
    <source>
        <dbReference type="Proteomes" id="UP000595942"/>
    </source>
</evidence>
<dbReference type="Gene3D" id="3.40.50.720">
    <property type="entry name" value="NAD(P)-binding Rossmann-like Domain"/>
    <property type="match status" value="1"/>
</dbReference>
<evidence type="ECO:0000313" key="12">
    <source>
        <dbReference type="EMBL" id="QQS82685.1"/>
    </source>
</evidence>
<dbReference type="RefSeq" id="WP_047132748.1">
    <property type="nucleotide sequence ID" value="NZ_CP015114.1"/>
</dbReference>
<evidence type="ECO:0000256" key="7">
    <source>
        <dbReference type="PIRSR" id="PIRSR000102-1"/>
    </source>
</evidence>
<evidence type="ECO:0000256" key="2">
    <source>
        <dbReference type="ARBA" id="ARBA00022532"/>
    </source>
</evidence>
<dbReference type="EMBL" id="CP068073">
    <property type="protein sequence ID" value="QQS82685.1"/>
    <property type="molecule type" value="Genomic_DNA"/>
</dbReference>
<evidence type="ECO:0000313" key="13">
    <source>
        <dbReference type="EMBL" id="RZI02364.1"/>
    </source>
</evidence>
<dbReference type="SUPFAM" id="SSF51735">
    <property type="entry name" value="NAD(P)-binding Rossmann-fold domains"/>
    <property type="match status" value="1"/>
</dbReference>
<feature type="active site" description="Proton acceptor" evidence="6 7">
    <location>
        <position position="178"/>
    </location>
</feature>
<dbReference type="PRINTS" id="PR00086">
    <property type="entry name" value="LLDHDRGNASE"/>
</dbReference>
<dbReference type="KEGG" id="scv:A4G25_05995"/>
<dbReference type="GeneID" id="93727410"/>
<keyword evidence="3 6" id="KW-0560">Oxidoreductase</keyword>
<reference evidence="13 14" key="1">
    <citation type="submission" date="2018-11" db="EMBL/GenBank/DDBJ databases">
        <title>Genomic profiling of Staphylococcus species from a Poultry farm system in KwaZulu-Natal, South Africa.</title>
        <authorList>
            <person name="Amoako D.G."/>
            <person name="Somboro A.M."/>
            <person name="Abia A.L.K."/>
            <person name="Bester L.A."/>
            <person name="Essack S.Y."/>
        </authorList>
    </citation>
    <scope>NUCLEOTIDE SEQUENCE [LARGE SCALE GENOMIC DNA]</scope>
    <source>
        <strain evidence="13 14">SA11</strain>
    </source>
</reference>
<evidence type="ECO:0000256" key="9">
    <source>
        <dbReference type="PIRSR" id="PIRSR000102-3"/>
    </source>
</evidence>
<sequence length="312" mass="33089">MAKNKIAIIGGGHTGSTLAFIIAERTLADVVLLETPKNEKPASGKALDIKESGPILGFNGNVLGTSDYQDIAGADIVVITAGAARKPGMSRDDLIQINENVMAQVTEGIKKYAPESKIIVLTNPVDAMTYAVYKLSGFPKERVLGQSGVLDTARYRTFVSEALNVAQTDVTGLVLGGHGDTMVPLLSTTMVGGVPLRELLVRDKIDAIVERTRKGGAEIVGLLGNGSAYYAPAAAIYEMAAAILNDERRLVPAITYLDGEYGFKDICLGVPTILGANGVEKVVEIELSDEEEQQLRDSADAVEDVKSALKNK</sequence>
<dbReference type="Pfam" id="PF00056">
    <property type="entry name" value="Ldh_1_N"/>
    <property type="match status" value="1"/>
</dbReference>
<feature type="binding site" evidence="6 8">
    <location>
        <position position="154"/>
    </location>
    <ligand>
        <name>substrate</name>
    </ligand>
</feature>
<evidence type="ECO:0000313" key="14">
    <source>
        <dbReference type="Proteomes" id="UP000293854"/>
    </source>
</evidence>
<evidence type="ECO:0000259" key="11">
    <source>
        <dbReference type="Pfam" id="PF02866"/>
    </source>
</evidence>
<feature type="binding site" evidence="6">
    <location>
        <begin position="121"/>
        <end position="123"/>
    </location>
    <ligand>
        <name>NAD(+)</name>
        <dbReference type="ChEBI" id="CHEBI:57540"/>
    </ligand>
</feature>
<feature type="domain" description="Lactate/malate dehydrogenase N-terminal" evidence="10">
    <location>
        <begin position="5"/>
        <end position="145"/>
    </location>
</feature>
<dbReference type="AlphaFoldDB" id="A0A143PB70"/>
<protein>
    <recommendedName>
        <fullName evidence="6">Malate dehydrogenase</fullName>
        <ecNumber evidence="6">1.1.1.37</ecNumber>
    </recommendedName>
</protein>
<evidence type="ECO:0000256" key="4">
    <source>
        <dbReference type="ARBA" id="ARBA00023027"/>
    </source>
</evidence>
<evidence type="ECO:0000256" key="5">
    <source>
        <dbReference type="ARBA" id="ARBA00049258"/>
    </source>
</evidence>
<dbReference type="SUPFAM" id="SSF56327">
    <property type="entry name" value="LDH C-terminal domain-like"/>
    <property type="match status" value="1"/>
</dbReference>
<evidence type="ECO:0000256" key="8">
    <source>
        <dbReference type="PIRSR" id="PIRSR000102-2"/>
    </source>
</evidence>
<evidence type="ECO:0000256" key="3">
    <source>
        <dbReference type="ARBA" id="ARBA00023002"/>
    </source>
</evidence>
<dbReference type="GO" id="GO:0004459">
    <property type="term" value="F:L-lactate dehydrogenase (NAD+) activity"/>
    <property type="evidence" value="ECO:0007669"/>
    <property type="project" value="UniProtKB-EC"/>
</dbReference>
<dbReference type="OrthoDB" id="9802969at2"/>
<dbReference type="Proteomes" id="UP000293854">
    <property type="component" value="Unassembled WGS sequence"/>
</dbReference>
<dbReference type="InterPro" id="IPR001557">
    <property type="entry name" value="L-lactate/malate_DH"/>
</dbReference>
<comment type="similarity">
    <text evidence="1">Belongs to the LDH/MDH superfamily. LDH family.</text>
</comment>
<gene>
    <name evidence="6 13" type="primary">mdh</name>
    <name evidence="13" type="ORF">EIG99_06385</name>
    <name evidence="12" type="ORF">I6J05_12535</name>
</gene>
<dbReference type="InterPro" id="IPR015955">
    <property type="entry name" value="Lactate_DH/Glyco_Ohase_4_C"/>
</dbReference>
<evidence type="ECO:0000256" key="6">
    <source>
        <dbReference type="HAMAP-Rule" id="MF_00487"/>
    </source>
</evidence>
<dbReference type="InterPro" id="IPR036291">
    <property type="entry name" value="NAD(P)-bd_dom_sf"/>
</dbReference>
<accession>A0A143PB70</accession>
<dbReference type="PANTHER" id="PTHR43128">
    <property type="entry name" value="L-2-HYDROXYCARBOXYLATE DEHYDROGENASE (NAD(P)(+))"/>
    <property type="match status" value="1"/>
</dbReference>
<keyword evidence="4 6" id="KW-0520">NAD</keyword>
<dbReference type="FunFam" id="3.40.50.720:FF:000018">
    <property type="entry name" value="Malate dehydrogenase"/>
    <property type="match status" value="1"/>
</dbReference>
<dbReference type="CDD" id="cd01339">
    <property type="entry name" value="LDH-like_MDH"/>
    <property type="match status" value="1"/>
</dbReference>
<keyword evidence="15" id="KW-1185">Reference proteome</keyword>
<feature type="binding site" evidence="6 8">
    <location>
        <position position="85"/>
    </location>
    <ligand>
        <name>substrate</name>
    </ligand>
</feature>
<dbReference type="HAMAP" id="MF_00487">
    <property type="entry name" value="Malate_dehydrog_3"/>
    <property type="match status" value="1"/>
</dbReference>
<dbReference type="PANTHER" id="PTHR43128:SF16">
    <property type="entry name" value="L-LACTATE DEHYDROGENASE"/>
    <property type="match status" value="1"/>
</dbReference>
<feature type="domain" description="Lactate/malate dehydrogenase C-terminal" evidence="11">
    <location>
        <begin position="150"/>
        <end position="304"/>
    </location>
</feature>
<dbReference type="InterPro" id="IPR011275">
    <property type="entry name" value="Malate_DH_type3"/>
</dbReference>
<dbReference type="Gene3D" id="3.90.110.10">
    <property type="entry name" value="Lactate dehydrogenase/glycoside hydrolase, family 4, C-terminal"/>
    <property type="match status" value="1"/>
</dbReference>
<comment type="catalytic activity">
    <reaction evidence="6">
        <text>(S)-malate + NAD(+) = oxaloacetate + NADH + H(+)</text>
        <dbReference type="Rhea" id="RHEA:21432"/>
        <dbReference type="ChEBI" id="CHEBI:15378"/>
        <dbReference type="ChEBI" id="CHEBI:15589"/>
        <dbReference type="ChEBI" id="CHEBI:16452"/>
        <dbReference type="ChEBI" id="CHEBI:57540"/>
        <dbReference type="ChEBI" id="CHEBI:57945"/>
        <dbReference type="EC" id="1.1.1.37"/>
    </reaction>
</comment>
<dbReference type="EMBL" id="RQTE01000104">
    <property type="protein sequence ID" value="RZI02364.1"/>
    <property type="molecule type" value="Genomic_DNA"/>
</dbReference>
<dbReference type="Proteomes" id="UP000595942">
    <property type="component" value="Chromosome"/>
</dbReference>